<feature type="transmembrane region" description="Helical" evidence="1">
    <location>
        <begin position="65"/>
        <end position="90"/>
    </location>
</feature>
<dbReference type="RefSeq" id="WP_115869193.1">
    <property type="nucleotide sequence ID" value="NZ_QREG01000016.1"/>
</dbReference>
<gene>
    <name evidence="2" type="ORF">C7460_11687</name>
</gene>
<keyword evidence="1" id="KW-0472">Membrane</keyword>
<dbReference type="EMBL" id="QREG01000016">
    <property type="protein sequence ID" value="RED96029.1"/>
    <property type="molecule type" value="Genomic_DNA"/>
</dbReference>
<keyword evidence="1" id="KW-1133">Transmembrane helix</keyword>
<dbReference type="AlphaFoldDB" id="A0A3D9L0Q9"/>
<evidence type="ECO:0000256" key="1">
    <source>
        <dbReference type="SAM" id="Phobius"/>
    </source>
</evidence>
<proteinExistence type="predicted"/>
<comment type="caution">
    <text evidence="2">The sequence shown here is derived from an EMBL/GenBank/DDBJ whole genome shotgun (WGS) entry which is preliminary data.</text>
</comment>
<feature type="transmembrane region" description="Helical" evidence="1">
    <location>
        <begin position="110"/>
        <end position="131"/>
    </location>
</feature>
<feature type="transmembrane region" description="Helical" evidence="1">
    <location>
        <begin position="168"/>
        <end position="189"/>
    </location>
</feature>
<dbReference type="OrthoDB" id="981906at2"/>
<feature type="transmembrane region" description="Helical" evidence="1">
    <location>
        <begin position="143"/>
        <end position="162"/>
    </location>
</feature>
<organism evidence="2 3">
    <name type="scientific">Marinoscillum furvescens DSM 4134</name>
    <dbReference type="NCBI Taxonomy" id="1122208"/>
    <lineage>
        <taxon>Bacteria</taxon>
        <taxon>Pseudomonadati</taxon>
        <taxon>Bacteroidota</taxon>
        <taxon>Cytophagia</taxon>
        <taxon>Cytophagales</taxon>
        <taxon>Reichenbachiellaceae</taxon>
        <taxon>Marinoscillum</taxon>
    </lineage>
</organism>
<protein>
    <submittedName>
        <fullName evidence="2">Yip1-like protein</fullName>
    </submittedName>
</protein>
<keyword evidence="1" id="KW-0812">Transmembrane</keyword>
<keyword evidence="3" id="KW-1185">Reference proteome</keyword>
<accession>A0A3D9L0Q9</accession>
<evidence type="ECO:0000313" key="2">
    <source>
        <dbReference type="EMBL" id="RED96029.1"/>
    </source>
</evidence>
<reference evidence="2 3" key="1">
    <citation type="submission" date="2018-07" db="EMBL/GenBank/DDBJ databases">
        <title>Genomic Encyclopedia of Type Strains, Phase IV (KMG-IV): sequencing the most valuable type-strain genomes for metagenomic binning, comparative biology and taxonomic classification.</title>
        <authorList>
            <person name="Goeker M."/>
        </authorList>
    </citation>
    <scope>NUCLEOTIDE SEQUENCE [LARGE SCALE GENOMIC DNA]</scope>
    <source>
        <strain evidence="2 3">DSM 4134</strain>
    </source>
</reference>
<sequence length="191" mass="21512">MPSKPNPYLTIWTKPRSTFESFFYERFSQSTYGLPFIIYGISFGLNMGPEIYLLFDVNPEPQYKLLTYVLTSLVGVGATYLILGILNPWLMNLIGKIWKGEASTSELANVHSLAGIPFCLMLTYQLFLLLIRAEPTLANINAGFQYVLWIVGFRLLVIGVSVAQKFSYGMALLNILMAYLPYVIIRLSLGS</sequence>
<feature type="transmembrane region" description="Helical" evidence="1">
    <location>
        <begin position="32"/>
        <end position="53"/>
    </location>
</feature>
<evidence type="ECO:0000313" key="3">
    <source>
        <dbReference type="Proteomes" id="UP000256779"/>
    </source>
</evidence>
<dbReference type="Proteomes" id="UP000256779">
    <property type="component" value="Unassembled WGS sequence"/>
</dbReference>
<name>A0A3D9L0Q9_MARFU</name>